<feature type="compositionally biased region" description="Low complexity" evidence="19">
    <location>
        <begin position="150"/>
        <end position="161"/>
    </location>
</feature>
<dbReference type="InterPro" id="IPR017907">
    <property type="entry name" value="Znf_RING_CS"/>
</dbReference>
<dbReference type="InterPro" id="IPR040909">
    <property type="entry name" value="CHFR_Znf-CRD"/>
</dbReference>
<comment type="pathway">
    <text evidence="3">Protein modification; protein ubiquitination.</text>
</comment>
<dbReference type="GO" id="GO:0016567">
    <property type="term" value="P:protein ubiquitination"/>
    <property type="evidence" value="ECO:0007669"/>
    <property type="project" value="UniProtKB-UniPathway"/>
</dbReference>
<dbReference type="GO" id="GO:0051301">
    <property type="term" value="P:cell division"/>
    <property type="evidence" value="ECO:0007669"/>
    <property type="project" value="UniProtKB-KW"/>
</dbReference>
<comment type="similarity">
    <text evidence="4">Belongs to the CHFR family.</text>
</comment>
<keyword evidence="23" id="KW-1185">Reference proteome</keyword>
<dbReference type="PANTHER" id="PTHR16079">
    <property type="entry name" value="UBIQUITIN LIGASE PROTEIN CHFR"/>
    <property type="match status" value="1"/>
</dbReference>
<dbReference type="EMBL" id="JAAPAO010000332">
    <property type="protein sequence ID" value="KAF4662913.1"/>
    <property type="molecule type" value="Genomic_DNA"/>
</dbReference>
<evidence type="ECO:0000259" key="21">
    <source>
        <dbReference type="PROSITE" id="PS50089"/>
    </source>
</evidence>
<evidence type="ECO:0000256" key="19">
    <source>
        <dbReference type="SAM" id="MobiDB-lite"/>
    </source>
</evidence>
<feature type="compositionally biased region" description="Low complexity" evidence="19">
    <location>
        <begin position="9"/>
        <end position="25"/>
    </location>
</feature>
<comment type="catalytic activity">
    <reaction evidence="1">
        <text>S-ubiquitinyl-[E2 ubiquitin-conjugating enzyme]-L-cysteine + [acceptor protein]-L-lysine = [E2 ubiquitin-conjugating enzyme]-L-cysteine + N(6)-ubiquitinyl-[acceptor protein]-L-lysine.</text>
        <dbReference type="EC" id="2.3.2.27"/>
    </reaction>
</comment>
<feature type="region of interest" description="Disordered" evidence="19">
    <location>
        <begin position="150"/>
        <end position="180"/>
    </location>
</feature>
<dbReference type="SUPFAM" id="SSF57850">
    <property type="entry name" value="RING/U-box"/>
    <property type="match status" value="1"/>
</dbReference>
<dbReference type="GO" id="GO:0005634">
    <property type="term" value="C:nucleus"/>
    <property type="evidence" value="ECO:0007669"/>
    <property type="project" value="TreeGrafter"/>
</dbReference>
<keyword evidence="12" id="KW-0833">Ubl conjugation pathway</keyword>
<sequence length="533" mass="58319">MATYGGGSSSSTAAPSAPDGGAPVAGRRLKSLCPHILPDVELRSETCIRVGRGPPKGGDNLKVVNLNIPQVSKFHFELSVGPPLPGQSVPGWILSNRSRGGTYVGRNIQNCRKVGVSGVSTVADGEVILLFHPNRGPVIGYQFIMGSATAQPQPAQQPVTPKLSGQKRRRDSSSSELPGEEEISEELRCAICQDLMHRPVSVLDCLHNFCSSCLSQWLQRHTDCPQCRSRVRSVKPNRTVINLTEKLIDAEKIRDRRSEQDKKAADDADALLKNDYDLGKVNRQFLLAAHGSAASTGTAGRSDYTDYDYYDSDSEGSSYSIPSPGVFISGSAVRVPRSRLCNFCGVTNPGPGSLCRQNAVHLACSRCQGPVPDRPNLNVRCAICEKVYCTPATYRPCLACSSVPVHSPLLWLEDPSLRKLRDFVTDSSSHLPVIARAFGDNFFEVAAFQEHLQGSAKTIADVTREVLSQDMNAKFEFTIDGARRELCVRDFYNDNTVCSACAYEAAKQCIFTYRKNLPDSQLPQRCRGRDNCW</sequence>
<dbReference type="InterPro" id="IPR008984">
    <property type="entry name" value="SMAD_FHA_dom_sf"/>
</dbReference>
<keyword evidence="13" id="KW-0862">Zinc</keyword>
<dbReference type="InterPro" id="IPR013083">
    <property type="entry name" value="Znf_RING/FYVE/PHD"/>
</dbReference>
<evidence type="ECO:0000256" key="6">
    <source>
        <dbReference type="ARBA" id="ARBA00017908"/>
    </source>
</evidence>
<dbReference type="PROSITE" id="PS50089">
    <property type="entry name" value="ZF_RING_2"/>
    <property type="match status" value="1"/>
</dbReference>
<evidence type="ECO:0000256" key="1">
    <source>
        <dbReference type="ARBA" id="ARBA00000900"/>
    </source>
</evidence>
<gene>
    <name evidence="22" type="ORF">FOL47_006002</name>
</gene>
<feature type="domain" description="FHA" evidence="20">
    <location>
        <begin position="48"/>
        <end position="109"/>
    </location>
</feature>
<accession>A0A7J6LUG4</accession>
<protein>
    <recommendedName>
        <fullName evidence="6">E3 ubiquitin-protein ligase CHFR</fullName>
        <ecNumber evidence="5">2.3.2.27</ecNumber>
    </recommendedName>
    <alternativeName>
        <fullName evidence="17">Checkpoint with forkhead and RING finger domains protein</fullName>
    </alternativeName>
    <alternativeName>
        <fullName evidence="16">RING-type E3 ubiquitin transferase CHFR</fullName>
    </alternativeName>
</protein>
<evidence type="ECO:0000259" key="20">
    <source>
        <dbReference type="PROSITE" id="PS50006"/>
    </source>
</evidence>
<dbReference type="OrthoDB" id="1305878at2759"/>
<dbReference type="UniPathway" id="UPA00143"/>
<proteinExistence type="inferred from homology"/>
<evidence type="ECO:0000256" key="17">
    <source>
        <dbReference type="ARBA" id="ARBA00031332"/>
    </source>
</evidence>
<evidence type="ECO:0000256" key="15">
    <source>
        <dbReference type="ARBA" id="ARBA00023306"/>
    </source>
</evidence>
<comment type="subcellular location">
    <subcellularLocation>
        <location evidence="2">Nucleus</location>
        <location evidence="2">PML body</location>
    </subcellularLocation>
</comment>
<feature type="domain" description="RING-type" evidence="21">
    <location>
        <begin position="189"/>
        <end position="228"/>
    </location>
</feature>
<dbReference type="Proteomes" id="UP000591131">
    <property type="component" value="Unassembled WGS sequence"/>
</dbReference>
<dbReference type="InterPro" id="IPR000253">
    <property type="entry name" value="FHA_dom"/>
</dbReference>
<keyword evidence="11" id="KW-0498">Mitosis</keyword>
<dbReference type="GO" id="GO:0006511">
    <property type="term" value="P:ubiquitin-dependent protein catabolic process"/>
    <property type="evidence" value="ECO:0007669"/>
    <property type="project" value="TreeGrafter"/>
</dbReference>
<evidence type="ECO:0000313" key="23">
    <source>
        <dbReference type="Proteomes" id="UP000591131"/>
    </source>
</evidence>
<keyword evidence="9" id="KW-0479">Metal-binding</keyword>
<dbReference type="Pfam" id="PF17979">
    <property type="entry name" value="zf-CRD"/>
    <property type="match status" value="1"/>
</dbReference>
<keyword evidence="15" id="KW-0131">Cell cycle</keyword>
<dbReference type="GO" id="GO:0008270">
    <property type="term" value="F:zinc ion binding"/>
    <property type="evidence" value="ECO:0007669"/>
    <property type="project" value="UniProtKB-KW"/>
</dbReference>
<dbReference type="InterPro" id="IPR052256">
    <property type="entry name" value="E3_ubiquitin-ligase_CHFR"/>
</dbReference>
<evidence type="ECO:0000256" key="3">
    <source>
        <dbReference type="ARBA" id="ARBA00004906"/>
    </source>
</evidence>
<dbReference type="PANTHER" id="PTHR16079:SF4">
    <property type="entry name" value="E3 UBIQUITIN-PROTEIN LIGASE CHFR"/>
    <property type="match status" value="1"/>
</dbReference>
<name>A0A7J6LUG4_PERCH</name>
<dbReference type="InterPro" id="IPR001841">
    <property type="entry name" value="Znf_RING"/>
</dbReference>
<evidence type="ECO:0000256" key="10">
    <source>
        <dbReference type="ARBA" id="ARBA00022771"/>
    </source>
</evidence>
<evidence type="ECO:0000256" key="11">
    <source>
        <dbReference type="ARBA" id="ARBA00022776"/>
    </source>
</evidence>
<evidence type="ECO:0000313" key="22">
    <source>
        <dbReference type="EMBL" id="KAF4662913.1"/>
    </source>
</evidence>
<dbReference type="SMART" id="SM00184">
    <property type="entry name" value="RING"/>
    <property type="match status" value="1"/>
</dbReference>
<keyword evidence="7" id="KW-0132">Cell division</keyword>
<dbReference type="PROSITE" id="PS00518">
    <property type="entry name" value="ZF_RING_1"/>
    <property type="match status" value="1"/>
</dbReference>
<evidence type="ECO:0000256" key="5">
    <source>
        <dbReference type="ARBA" id="ARBA00012483"/>
    </source>
</evidence>
<dbReference type="EC" id="2.3.2.27" evidence="5"/>
<reference evidence="22 23" key="1">
    <citation type="submission" date="2020-04" db="EMBL/GenBank/DDBJ databases">
        <title>Perkinsus chesapeaki whole genome sequence.</title>
        <authorList>
            <person name="Bogema D.R."/>
        </authorList>
    </citation>
    <scope>NUCLEOTIDE SEQUENCE [LARGE SCALE GENOMIC DNA]</scope>
    <source>
        <strain evidence="22">ATCC PRA-425</strain>
    </source>
</reference>
<dbReference type="PROSITE" id="PS50006">
    <property type="entry name" value="FHA_DOMAIN"/>
    <property type="match status" value="1"/>
</dbReference>
<evidence type="ECO:0000256" key="12">
    <source>
        <dbReference type="ARBA" id="ARBA00022786"/>
    </source>
</evidence>
<evidence type="ECO:0000256" key="2">
    <source>
        <dbReference type="ARBA" id="ARBA00004322"/>
    </source>
</evidence>
<keyword evidence="14" id="KW-0539">Nucleus</keyword>
<evidence type="ECO:0000256" key="16">
    <source>
        <dbReference type="ARBA" id="ARBA00029800"/>
    </source>
</evidence>
<dbReference type="Pfam" id="PF13923">
    <property type="entry name" value="zf-C3HC4_2"/>
    <property type="match status" value="1"/>
</dbReference>
<evidence type="ECO:0000256" key="13">
    <source>
        <dbReference type="ARBA" id="ARBA00022833"/>
    </source>
</evidence>
<dbReference type="Gene3D" id="3.30.40.10">
    <property type="entry name" value="Zinc/RING finger domain, C3HC4 (zinc finger)"/>
    <property type="match status" value="1"/>
</dbReference>
<feature type="region of interest" description="Disordered" evidence="19">
    <location>
        <begin position="1"/>
        <end position="25"/>
    </location>
</feature>
<keyword evidence="10 18" id="KW-0863">Zinc-finger</keyword>
<evidence type="ECO:0000256" key="18">
    <source>
        <dbReference type="PROSITE-ProRule" id="PRU00175"/>
    </source>
</evidence>
<evidence type="ECO:0000256" key="8">
    <source>
        <dbReference type="ARBA" id="ARBA00022679"/>
    </source>
</evidence>
<dbReference type="GO" id="GO:0061630">
    <property type="term" value="F:ubiquitin protein ligase activity"/>
    <property type="evidence" value="ECO:0007669"/>
    <property type="project" value="UniProtKB-EC"/>
</dbReference>
<comment type="caution">
    <text evidence="22">The sequence shown here is derived from an EMBL/GenBank/DDBJ whole genome shotgun (WGS) entry which is preliminary data.</text>
</comment>
<evidence type="ECO:0000256" key="4">
    <source>
        <dbReference type="ARBA" id="ARBA00005797"/>
    </source>
</evidence>
<organism evidence="22 23">
    <name type="scientific">Perkinsus chesapeaki</name>
    <name type="common">Clam parasite</name>
    <name type="synonym">Perkinsus andrewsi</name>
    <dbReference type="NCBI Taxonomy" id="330153"/>
    <lineage>
        <taxon>Eukaryota</taxon>
        <taxon>Sar</taxon>
        <taxon>Alveolata</taxon>
        <taxon>Perkinsozoa</taxon>
        <taxon>Perkinsea</taxon>
        <taxon>Perkinsida</taxon>
        <taxon>Perkinsidae</taxon>
        <taxon>Perkinsus</taxon>
    </lineage>
</organism>
<evidence type="ECO:0000256" key="7">
    <source>
        <dbReference type="ARBA" id="ARBA00022618"/>
    </source>
</evidence>
<dbReference type="SUPFAM" id="SSF49879">
    <property type="entry name" value="SMAD/FHA domain"/>
    <property type="match status" value="1"/>
</dbReference>
<evidence type="ECO:0000256" key="9">
    <source>
        <dbReference type="ARBA" id="ARBA00022723"/>
    </source>
</evidence>
<keyword evidence="8" id="KW-0808">Transferase</keyword>
<dbReference type="AlphaFoldDB" id="A0A7J6LUG4"/>
<evidence type="ECO:0000256" key="14">
    <source>
        <dbReference type="ARBA" id="ARBA00023242"/>
    </source>
</evidence>